<dbReference type="GO" id="GO:0008360">
    <property type="term" value="P:regulation of cell shape"/>
    <property type="evidence" value="ECO:0007669"/>
    <property type="project" value="UniProtKB-UniRule"/>
</dbReference>
<feature type="domain" description="L,D-TPase catalytic" evidence="8">
    <location>
        <begin position="306"/>
        <end position="440"/>
    </location>
</feature>
<feature type="transmembrane region" description="Helical" evidence="7">
    <location>
        <begin position="7"/>
        <end position="28"/>
    </location>
</feature>
<protein>
    <submittedName>
        <fullName evidence="9">L,D-transpeptidase family protein</fullName>
    </submittedName>
</protein>
<evidence type="ECO:0000256" key="2">
    <source>
        <dbReference type="ARBA" id="ARBA00022679"/>
    </source>
</evidence>
<dbReference type="SUPFAM" id="SSF141523">
    <property type="entry name" value="L,D-transpeptidase catalytic domain-like"/>
    <property type="match status" value="1"/>
</dbReference>
<dbReference type="GO" id="GO:0071555">
    <property type="term" value="P:cell wall organization"/>
    <property type="evidence" value="ECO:0007669"/>
    <property type="project" value="UniProtKB-UniRule"/>
</dbReference>
<dbReference type="CDD" id="cd16913">
    <property type="entry name" value="YkuD_like"/>
    <property type="match status" value="1"/>
</dbReference>
<evidence type="ECO:0000313" key="10">
    <source>
        <dbReference type="Proteomes" id="UP001180842"/>
    </source>
</evidence>
<keyword evidence="5 6" id="KW-0961">Cell wall biogenesis/degradation</keyword>
<reference evidence="9" key="1">
    <citation type="submission" date="2023-03" db="EMBL/GenBank/DDBJ databases">
        <authorList>
            <person name="Shen W."/>
            <person name="Cai J."/>
        </authorList>
    </citation>
    <scope>NUCLEOTIDE SEQUENCE</scope>
    <source>
        <strain evidence="9">P69-2</strain>
    </source>
</reference>
<feature type="active site" description="Proton donor/acceptor" evidence="6">
    <location>
        <position position="392"/>
    </location>
</feature>
<dbReference type="InterPro" id="IPR038063">
    <property type="entry name" value="Transpep_catalytic_dom"/>
</dbReference>
<dbReference type="Gene3D" id="3.10.20.800">
    <property type="match status" value="1"/>
</dbReference>
<dbReference type="InterPro" id="IPR005490">
    <property type="entry name" value="LD_TPept_cat_dom"/>
</dbReference>
<dbReference type="InterPro" id="IPR050979">
    <property type="entry name" value="LD-transpeptidase"/>
</dbReference>
<dbReference type="InterPro" id="IPR038054">
    <property type="entry name" value="LD_TPept-like_central_sf"/>
</dbReference>
<dbReference type="GO" id="GO:0071972">
    <property type="term" value="F:peptidoglycan L,D-transpeptidase activity"/>
    <property type="evidence" value="ECO:0007669"/>
    <property type="project" value="TreeGrafter"/>
</dbReference>
<dbReference type="GO" id="GO:0005576">
    <property type="term" value="C:extracellular region"/>
    <property type="evidence" value="ECO:0007669"/>
    <property type="project" value="TreeGrafter"/>
</dbReference>
<dbReference type="PANTHER" id="PTHR30582">
    <property type="entry name" value="L,D-TRANSPEPTIDASE"/>
    <property type="match status" value="1"/>
</dbReference>
<dbReference type="Pfam" id="PF03734">
    <property type="entry name" value="YkuD"/>
    <property type="match status" value="1"/>
</dbReference>
<gene>
    <name evidence="9" type="ORF">P7H00_09030</name>
</gene>
<dbReference type="AlphaFoldDB" id="A0AAE4KX13"/>
<comment type="pathway">
    <text evidence="1 6">Cell wall biogenesis; peptidoglycan biosynthesis.</text>
</comment>
<dbReference type="GO" id="GO:0018104">
    <property type="term" value="P:peptidoglycan-protein cross-linking"/>
    <property type="evidence" value="ECO:0007669"/>
    <property type="project" value="TreeGrafter"/>
</dbReference>
<keyword evidence="2" id="KW-0808">Transferase</keyword>
<dbReference type="Gene3D" id="2.40.440.10">
    <property type="entry name" value="L,D-transpeptidase catalytic domain-like"/>
    <property type="match status" value="1"/>
</dbReference>
<feature type="active site" description="Nucleophile" evidence="6">
    <location>
        <position position="416"/>
    </location>
</feature>
<evidence type="ECO:0000256" key="1">
    <source>
        <dbReference type="ARBA" id="ARBA00004752"/>
    </source>
</evidence>
<evidence type="ECO:0000256" key="3">
    <source>
        <dbReference type="ARBA" id="ARBA00022960"/>
    </source>
</evidence>
<evidence type="ECO:0000256" key="5">
    <source>
        <dbReference type="ARBA" id="ARBA00023316"/>
    </source>
</evidence>
<accession>A0AAE4KX13</accession>
<dbReference type="PANTHER" id="PTHR30582:SF33">
    <property type="entry name" value="EXPORTED PROTEIN"/>
    <property type="match status" value="1"/>
</dbReference>
<evidence type="ECO:0000256" key="7">
    <source>
        <dbReference type="SAM" id="Phobius"/>
    </source>
</evidence>
<sequence>MLRIVGVVAGAMILFVLIYLYFGTHFFFGSRVAKIEVGGLSLAAAEQKIRQETRLVEVKLKGEEQTITLQVAAPYEVQRDYLKQNIRRGEFNLPLKKNTKEKFAEALNQASFLAGKEAQNAKVVYRNKKFAIESEEAGTMIDSTKIRRVIFKAIDANDLRTEYPLADFYHEPEITKKDLENKKILQKLEAVRKRGVKLKLNKQTIPLSEKRLATSVNEQGDFDQALIAEWVAELERNYSTIYQPVDFTNIHGQHLRFKNVGNYGWFIDIEQSAEKIAQKLRTKNTKVIQLVLQGETKKQPLHVTKNYIEVDLDNQKMYCFNKGKLVVETDVITGQYTKGTATVPGFHTIMDKRRNVDLSGVLTTGDGTYSVPVDYWMPLLSHGQTITEIGLHDTDHKLQYFGQPEVYRTELGSYGCVNTPKAQIAQIYEYSFIGMPVFIYGHIYDDAPGEFDKPVEHGTVI</sequence>
<evidence type="ECO:0000313" key="9">
    <source>
        <dbReference type="EMBL" id="MDT2737270.1"/>
    </source>
</evidence>
<comment type="caution">
    <text evidence="9">The sequence shown here is derived from an EMBL/GenBank/DDBJ whole genome shotgun (WGS) entry which is preliminary data.</text>
</comment>
<dbReference type="PROSITE" id="PS52029">
    <property type="entry name" value="LD_TPASE"/>
    <property type="match status" value="1"/>
</dbReference>
<keyword evidence="7" id="KW-0472">Membrane</keyword>
<keyword evidence="7" id="KW-0812">Transmembrane</keyword>
<name>A0AAE4KX13_9ENTE</name>
<keyword evidence="4 6" id="KW-0573">Peptidoglycan synthesis</keyword>
<keyword evidence="7" id="KW-1133">Transmembrane helix</keyword>
<dbReference type="RefSeq" id="WP_067626035.1">
    <property type="nucleotide sequence ID" value="NZ_BAAAXL010000049.1"/>
</dbReference>
<dbReference type="GO" id="GO:0016740">
    <property type="term" value="F:transferase activity"/>
    <property type="evidence" value="ECO:0007669"/>
    <property type="project" value="UniProtKB-KW"/>
</dbReference>
<dbReference type="Proteomes" id="UP001180842">
    <property type="component" value="Unassembled WGS sequence"/>
</dbReference>
<proteinExistence type="predicted"/>
<organism evidence="9 10">
    <name type="scientific">Enterococcus pseudoavium</name>
    <dbReference type="NCBI Taxonomy" id="44007"/>
    <lineage>
        <taxon>Bacteria</taxon>
        <taxon>Bacillati</taxon>
        <taxon>Bacillota</taxon>
        <taxon>Bacilli</taxon>
        <taxon>Lactobacillales</taxon>
        <taxon>Enterococcaceae</taxon>
        <taxon>Enterococcus</taxon>
    </lineage>
</organism>
<evidence type="ECO:0000256" key="4">
    <source>
        <dbReference type="ARBA" id="ARBA00022984"/>
    </source>
</evidence>
<evidence type="ECO:0000259" key="8">
    <source>
        <dbReference type="PROSITE" id="PS52029"/>
    </source>
</evidence>
<dbReference type="SUPFAM" id="SSF143985">
    <property type="entry name" value="L,D-transpeptidase pre-catalytic domain-like"/>
    <property type="match status" value="1"/>
</dbReference>
<dbReference type="EMBL" id="JARQAI010000012">
    <property type="protein sequence ID" value="MDT2737270.1"/>
    <property type="molecule type" value="Genomic_DNA"/>
</dbReference>
<evidence type="ECO:0000256" key="6">
    <source>
        <dbReference type="PROSITE-ProRule" id="PRU01373"/>
    </source>
</evidence>
<keyword evidence="3 6" id="KW-0133">Cell shape</keyword>